<evidence type="ECO:0000313" key="9">
    <source>
        <dbReference type="Proteomes" id="UP001482231"/>
    </source>
</evidence>
<feature type="transmembrane region" description="Helical" evidence="6">
    <location>
        <begin position="703"/>
        <end position="723"/>
    </location>
</feature>
<evidence type="ECO:0000256" key="1">
    <source>
        <dbReference type="ARBA" id="ARBA00004651"/>
    </source>
</evidence>
<dbReference type="PANTHER" id="PTHR30287:SF1">
    <property type="entry name" value="INNER MEMBRANE PROTEIN"/>
    <property type="match status" value="1"/>
</dbReference>
<feature type="transmembrane region" description="Helical" evidence="6">
    <location>
        <begin position="787"/>
        <end position="808"/>
    </location>
</feature>
<feature type="domain" description="ABC3 transporter permease C-terminal" evidence="7">
    <location>
        <begin position="703"/>
        <end position="817"/>
    </location>
</feature>
<keyword evidence="3 6" id="KW-0812">Transmembrane</keyword>
<feature type="domain" description="ABC3 transporter permease C-terminal" evidence="7">
    <location>
        <begin position="255"/>
        <end position="371"/>
    </location>
</feature>
<keyword evidence="9" id="KW-1185">Reference proteome</keyword>
<feature type="transmembrane region" description="Helical" evidence="6">
    <location>
        <begin position="465"/>
        <end position="483"/>
    </location>
</feature>
<keyword evidence="2" id="KW-1003">Cell membrane</keyword>
<evidence type="ECO:0000256" key="3">
    <source>
        <dbReference type="ARBA" id="ARBA00022692"/>
    </source>
</evidence>
<evidence type="ECO:0000256" key="4">
    <source>
        <dbReference type="ARBA" id="ARBA00022989"/>
    </source>
</evidence>
<name>A0ABV0ED03_9BURK</name>
<evidence type="ECO:0000256" key="2">
    <source>
        <dbReference type="ARBA" id="ARBA00022475"/>
    </source>
</evidence>
<proteinExistence type="predicted"/>
<evidence type="ECO:0000256" key="5">
    <source>
        <dbReference type="ARBA" id="ARBA00023136"/>
    </source>
</evidence>
<dbReference type="PANTHER" id="PTHR30287">
    <property type="entry name" value="MEMBRANE COMPONENT OF PREDICTED ABC SUPERFAMILY METABOLITE UPTAKE TRANSPORTER"/>
    <property type="match status" value="1"/>
</dbReference>
<dbReference type="Proteomes" id="UP001482231">
    <property type="component" value="Unassembled WGS sequence"/>
</dbReference>
<feature type="transmembrane region" description="Helical" evidence="6">
    <location>
        <begin position="744"/>
        <end position="775"/>
    </location>
</feature>
<dbReference type="InterPro" id="IPR003838">
    <property type="entry name" value="ABC3_permease_C"/>
</dbReference>
<gene>
    <name evidence="8" type="ORF">V6E02_01465</name>
</gene>
<feature type="transmembrane region" description="Helical" evidence="6">
    <location>
        <begin position="252"/>
        <end position="276"/>
    </location>
</feature>
<evidence type="ECO:0000256" key="6">
    <source>
        <dbReference type="SAM" id="Phobius"/>
    </source>
</evidence>
<sequence>MTLALRLFLREWRAGELTVFVLALLVAVAAVTTVSFFTDRVNQALDRQASELLAADLVLASDHPIEAHREAQARALGLAVAHSAVFPSMVVAAGHAHLAEIKAVSEGYPLRGRLRITAATGKGMDVAHGPAPGTVWADARLMGALNLVPGNVIEVGRKALTLVAVLEREPDRAGDFFNIAPRLMMNEGDLPATGLITVGSRIRYRLLVAGQPRAVAAYRRAIEPKLARGERLEGVSDARPEIRSALERSRSYLGLAALVAAVLSSVALALAARRFVIRHLDACAIMRCLGAAQRRIFGLYFVQLLVLGAVGGLVGSLMGMAAQEVLARLLAGQLGLLLPLPGPMPLIEGMLLGAVLLTAFGVVPLARLARVPTLRVLRRELAPPTGLGRAGQALAVAVLAALFLWKAGEPRLALYVATGLGAVLGVAWLAASALLALVARLRSRAHGVLFYGLAAVTRRGESSRLVILAFAVGLMALLLVTLVRGDLLASWQRTLPANAPNRFLINVQPDQVSSLAHFMNQQGLAPPTFYPTVRGRLIAINDRPVRARDYADERSQRLVEREFNLSWASTLRSDNRVVAGRFWQAQTGLSQWSVEEGIAKTLGIRLGDRLRFDVAGTVVEAPVTNLRHVDWDSMRVNFFVIGTPGLLAGQPASYITSFHLPRGREAVLDALVRAFPNVSVIDVAAILEEVRGIMDRVAQTLEFVFLFTLLAGLMVLYAALVATRDERMYEAALMRALGARRGQLLLAQWLEFALIGALAGLVGAAGAAFVAWALAERVLDLPYTMNPMLWLIGVAAGCVGVAFAGVFATRRVLGTPPLTILRG</sequence>
<feature type="transmembrane region" description="Helical" evidence="6">
    <location>
        <begin position="297"/>
        <end position="322"/>
    </location>
</feature>
<dbReference type="RefSeq" id="WP_347306438.1">
    <property type="nucleotide sequence ID" value="NZ_JBAJEX010000001.1"/>
</dbReference>
<reference evidence="8 9" key="1">
    <citation type="submission" date="2024-02" db="EMBL/GenBank/DDBJ databases">
        <title>New thermophilic sulfur-oxidizing bacteria from a hot springs of the Uzon caldera (Kamchatka, Russia).</title>
        <authorList>
            <person name="Dukat A.M."/>
            <person name="Elcheninov A.G."/>
            <person name="Frolov E.N."/>
        </authorList>
    </citation>
    <scope>NUCLEOTIDE SEQUENCE [LARGE SCALE GENOMIC DNA]</scope>
    <source>
        <strain evidence="8 9">AK1</strain>
    </source>
</reference>
<comment type="caution">
    <text evidence="8">The sequence shown here is derived from an EMBL/GenBank/DDBJ whole genome shotgun (WGS) entry which is preliminary data.</text>
</comment>
<organism evidence="8 9">
    <name type="scientific">Thiobacter aerophilum</name>
    <dbReference type="NCBI Taxonomy" id="3121275"/>
    <lineage>
        <taxon>Bacteria</taxon>
        <taxon>Pseudomonadati</taxon>
        <taxon>Pseudomonadota</taxon>
        <taxon>Betaproteobacteria</taxon>
        <taxon>Burkholderiales</taxon>
        <taxon>Thiobacteraceae</taxon>
        <taxon>Thiobacter</taxon>
    </lineage>
</organism>
<dbReference type="InterPro" id="IPR038766">
    <property type="entry name" value="Membrane_comp_ABC_pdt"/>
</dbReference>
<evidence type="ECO:0000259" key="7">
    <source>
        <dbReference type="Pfam" id="PF02687"/>
    </source>
</evidence>
<dbReference type="Pfam" id="PF02687">
    <property type="entry name" value="FtsX"/>
    <property type="match status" value="2"/>
</dbReference>
<protein>
    <submittedName>
        <fullName evidence="8">FtsX-like permease family protein</fullName>
    </submittedName>
</protein>
<feature type="transmembrane region" description="Helical" evidence="6">
    <location>
        <begin position="412"/>
        <end position="439"/>
    </location>
</feature>
<evidence type="ECO:0000313" key="8">
    <source>
        <dbReference type="EMBL" id="MEO1765890.1"/>
    </source>
</evidence>
<feature type="transmembrane region" description="Helical" evidence="6">
    <location>
        <begin position="387"/>
        <end position="406"/>
    </location>
</feature>
<comment type="subcellular location">
    <subcellularLocation>
        <location evidence="1">Cell membrane</location>
        <topology evidence="1">Multi-pass membrane protein</topology>
    </subcellularLocation>
</comment>
<keyword evidence="4 6" id="KW-1133">Transmembrane helix</keyword>
<dbReference type="EMBL" id="JBAJEX010000001">
    <property type="protein sequence ID" value="MEO1765890.1"/>
    <property type="molecule type" value="Genomic_DNA"/>
</dbReference>
<accession>A0ABV0ED03</accession>
<keyword evidence="5 6" id="KW-0472">Membrane</keyword>
<feature type="transmembrane region" description="Helical" evidence="6">
    <location>
        <begin position="342"/>
        <end position="366"/>
    </location>
</feature>